<protein>
    <submittedName>
        <fullName evidence="4">Mg chelatase-like protein</fullName>
    </submittedName>
</protein>
<dbReference type="InterPro" id="IPR045006">
    <property type="entry name" value="CHLI-like"/>
</dbReference>
<proteinExistence type="predicted"/>
<evidence type="ECO:0000313" key="4">
    <source>
        <dbReference type="EMBL" id="KXB56826.1"/>
    </source>
</evidence>
<gene>
    <name evidence="4" type="ORF">HMPREF1866_01736</name>
</gene>
<dbReference type="EMBL" id="LSDA01000099">
    <property type="protein sequence ID" value="KXB56826.1"/>
    <property type="molecule type" value="Genomic_DNA"/>
</dbReference>
<dbReference type="OrthoDB" id="9813147at2"/>
<dbReference type="Gene3D" id="3.40.50.300">
    <property type="entry name" value="P-loop containing nucleotide triphosphate hydrolases"/>
    <property type="match status" value="1"/>
</dbReference>
<sequence length="506" mass="56382">MLSQINTAGLLGINAFHVCCETDIGDGLPGIILIGSLSSEVKEAADRVKTAIKNSKISFYPRKIVINLSPAEIKKEGCGYDLPIAISILEALGVIKSDILNESMFVGELSLSGELLPIRGVLPIVIFAKEAGFKNIFLPYDNLAEANIVSGIKNIGIKNLKDLIEILNNEKTYNENINKVILPPQERKYSDFSDVNGQILLKRAVQIAVAGRHNILFIGPAGTGKSMIAQRIPGIIPNMTDEEALEVSKIYSVCGLLNSKEPILKIRPYRAPHHTVSPQALSGGGRVPKPGEISLAHKGVLFLDELAEFKTNTIEVLRQPMENKTVSIARVNASIDYPADFMLVAATNPCKCGYYPDRSKCSCNEAQVKKYLSRISKPLLDRVDITVETSMIRYEELKGDFHNVSSEEMKKYIEKVRDIQLNRYKDYDFSYNSEIPPNLINKFCALSENDDIFLSNLYEAKKMSVRGLHKILKVARTVADFNEHENIEHADICEAISYRSLEDKYW</sequence>
<dbReference type="Pfam" id="PF13335">
    <property type="entry name" value="Mg_chelatase_C"/>
    <property type="match status" value="1"/>
</dbReference>
<dbReference type="SUPFAM" id="SSF54211">
    <property type="entry name" value="Ribosomal protein S5 domain 2-like"/>
    <property type="match status" value="1"/>
</dbReference>
<dbReference type="NCBIfam" id="TIGR00368">
    <property type="entry name" value="YifB family Mg chelatase-like AAA ATPase"/>
    <property type="match status" value="1"/>
</dbReference>
<name>A0A133ZMZ7_9FIRM</name>
<dbReference type="PANTHER" id="PTHR32039:SF7">
    <property type="entry name" value="COMPETENCE PROTEIN COMM"/>
    <property type="match status" value="1"/>
</dbReference>
<keyword evidence="1" id="KW-0547">Nucleotide-binding</keyword>
<dbReference type="RefSeq" id="WP_060931447.1">
    <property type="nucleotide sequence ID" value="NZ_KQ959833.1"/>
</dbReference>
<dbReference type="InterPro" id="IPR004482">
    <property type="entry name" value="Mg_chelat-rel"/>
</dbReference>
<dbReference type="GO" id="GO:0005524">
    <property type="term" value="F:ATP binding"/>
    <property type="evidence" value="ECO:0007669"/>
    <property type="project" value="UniProtKB-KW"/>
</dbReference>
<accession>A0A133ZMZ7</accession>
<reference evidence="5" key="1">
    <citation type="submission" date="2016-01" db="EMBL/GenBank/DDBJ databases">
        <authorList>
            <person name="Mitreva M."/>
            <person name="Pepin K.H."/>
            <person name="Mihindukulasuriya K.A."/>
            <person name="Fulton R."/>
            <person name="Fronick C."/>
            <person name="O'Laughlin M."/>
            <person name="Miner T."/>
            <person name="Herter B."/>
            <person name="Rosa B.A."/>
            <person name="Cordes M."/>
            <person name="Tomlinson C."/>
            <person name="Wollam A."/>
            <person name="Palsikar V.B."/>
            <person name="Mardis E.R."/>
            <person name="Wilson R.K."/>
        </authorList>
    </citation>
    <scope>NUCLEOTIDE SEQUENCE [LARGE SCALE GENOMIC DNA]</scope>
    <source>
        <strain evidence="5">DNF00896</strain>
    </source>
</reference>
<keyword evidence="2" id="KW-0067">ATP-binding</keyword>
<dbReference type="PROSITE" id="PS50051">
    <property type="entry name" value="MCM_2"/>
    <property type="match status" value="1"/>
</dbReference>
<dbReference type="Proteomes" id="UP000070394">
    <property type="component" value="Unassembled WGS sequence"/>
</dbReference>
<dbReference type="InterPro" id="IPR027417">
    <property type="entry name" value="P-loop_NTPase"/>
</dbReference>
<dbReference type="PATRIC" id="fig|467210.3.peg.1722"/>
<dbReference type="InterPro" id="IPR001208">
    <property type="entry name" value="MCM_dom"/>
</dbReference>
<dbReference type="STRING" id="467210.HMPREF1866_01736"/>
<dbReference type="Pfam" id="PF01078">
    <property type="entry name" value="Mg_chelatase"/>
    <property type="match status" value="1"/>
</dbReference>
<dbReference type="InterPro" id="IPR020568">
    <property type="entry name" value="Ribosomal_Su5_D2-typ_SF"/>
</dbReference>
<evidence type="ECO:0000256" key="1">
    <source>
        <dbReference type="ARBA" id="ARBA00022741"/>
    </source>
</evidence>
<comment type="caution">
    <text evidence="4">The sequence shown here is derived from an EMBL/GenBank/DDBJ whole genome shotgun (WGS) entry which is preliminary data.</text>
</comment>
<evidence type="ECO:0000313" key="5">
    <source>
        <dbReference type="Proteomes" id="UP000070394"/>
    </source>
</evidence>
<dbReference type="AlphaFoldDB" id="A0A133ZMZ7"/>
<keyword evidence="5" id="KW-1185">Reference proteome</keyword>
<evidence type="ECO:0000259" key="3">
    <source>
        <dbReference type="PROSITE" id="PS50051"/>
    </source>
</evidence>
<dbReference type="InterPro" id="IPR025158">
    <property type="entry name" value="Mg_chelat-rel_C"/>
</dbReference>
<dbReference type="GO" id="GO:0003677">
    <property type="term" value="F:DNA binding"/>
    <property type="evidence" value="ECO:0007669"/>
    <property type="project" value="InterPro"/>
</dbReference>
<dbReference type="Gene3D" id="3.30.230.10">
    <property type="match status" value="1"/>
</dbReference>
<dbReference type="InterPro" id="IPR000523">
    <property type="entry name" value="Mg_chelatse_chII-like_cat_dom"/>
</dbReference>
<dbReference type="Pfam" id="PF13541">
    <property type="entry name" value="ChlI"/>
    <property type="match status" value="1"/>
</dbReference>
<dbReference type="SUPFAM" id="SSF52540">
    <property type="entry name" value="P-loop containing nucleoside triphosphate hydrolases"/>
    <property type="match status" value="1"/>
</dbReference>
<dbReference type="PANTHER" id="PTHR32039">
    <property type="entry name" value="MAGNESIUM-CHELATASE SUBUNIT CHLI"/>
    <property type="match status" value="1"/>
</dbReference>
<organism evidence="4 5">
    <name type="scientific">Lachnoanaerobaculum saburreum</name>
    <dbReference type="NCBI Taxonomy" id="467210"/>
    <lineage>
        <taxon>Bacteria</taxon>
        <taxon>Bacillati</taxon>
        <taxon>Bacillota</taxon>
        <taxon>Clostridia</taxon>
        <taxon>Lachnospirales</taxon>
        <taxon>Lachnospiraceae</taxon>
        <taxon>Lachnoanaerobaculum</taxon>
    </lineage>
</organism>
<feature type="domain" description="MCM C-terminal AAA(+) ATPase" evidence="3">
    <location>
        <begin position="291"/>
        <end position="385"/>
    </location>
</feature>
<dbReference type="InterPro" id="IPR014721">
    <property type="entry name" value="Ribsml_uS5_D2-typ_fold_subgr"/>
</dbReference>
<dbReference type="PRINTS" id="PR01657">
    <property type="entry name" value="MCMFAMILY"/>
</dbReference>
<evidence type="ECO:0000256" key="2">
    <source>
        <dbReference type="ARBA" id="ARBA00022840"/>
    </source>
</evidence>